<proteinExistence type="predicted"/>
<reference evidence="5 6" key="1">
    <citation type="journal article" date="2019" name="Genome Biol. Evol.">
        <title>Day and night: Metabolic profiles and evolutionary relationships of six axenic non-marine cyanobacteria.</title>
        <authorList>
            <person name="Will S.E."/>
            <person name="Henke P."/>
            <person name="Boedeker C."/>
            <person name="Huang S."/>
            <person name="Brinkmann H."/>
            <person name="Rohde M."/>
            <person name="Jarek M."/>
            <person name="Friedl T."/>
            <person name="Seufert S."/>
            <person name="Schumacher M."/>
            <person name="Overmann J."/>
            <person name="Neumann-Schaal M."/>
            <person name="Petersen J."/>
        </authorList>
    </citation>
    <scope>NUCLEOTIDE SEQUENCE [LARGE SCALE GENOMIC DNA]</scope>
    <source>
        <strain evidence="5 6">SAG 1403-4b</strain>
    </source>
</reference>
<evidence type="ECO:0000256" key="3">
    <source>
        <dbReference type="ARBA" id="ARBA00022801"/>
    </source>
</evidence>
<gene>
    <name evidence="5" type="ORF">DSM107003_47300</name>
</gene>
<dbReference type="PROSITE" id="PS50830">
    <property type="entry name" value="TNASE_3"/>
    <property type="match status" value="1"/>
</dbReference>
<keyword evidence="3" id="KW-0378">Hydrolase</keyword>
<keyword evidence="2" id="KW-0255">Endonuclease</keyword>
<dbReference type="Pfam" id="PF12974">
    <property type="entry name" value="Phosphonate-bd"/>
    <property type="match status" value="1"/>
</dbReference>
<name>A0A3S1BXC9_ANAVA</name>
<dbReference type="GO" id="GO:0004519">
    <property type="term" value="F:endonuclease activity"/>
    <property type="evidence" value="ECO:0007669"/>
    <property type="project" value="UniProtKB-KW"/>
</dbReference>
<evidence type="ECO:0000256" key="1">
    <source>
        <dbReference type="ARBA" id="ARBA00022722"/>
    </source>
</evidence>
<dbReference type="SMART" id="SM00318">
    <property type="entry name" value="SNc"/>
    <property type="match status" value="1"/>
</dbReference>
<dbReference type="PANTHER" id="PTHR12302:SF3">
    <property type="entry name" value="SERINE_THREONINE-PROTEIN KINASE 31"/>
    <property type="match status" value="1"/>
</dbReference>
<sequence length="596" mass="66585">MELIQITSKSLTIYLVFFMFKNRNSQHLINFLVLVGVLGLFSCSPPEPPKSTPSPTSSIPGNTESQLQTTTLTLGILSSPKYYQGLADYLKQQFGNKVQIVIDGDEKLSYEKARQRMINKEWDISFPQSPMLSIAAKNNGYTFAARMFPNSPPYYQATLFTKANSPIKSLNDLKPIHTIAMGDFNSASSFYMASYDLYGKTLKVNMGHKSSKIRELVKTGKADIGAAAYIAVKDDKDLRIIHLSKQIPGVNVYLSPNLSESDRQTITKVLLNAPANIRKDANYGVGEEADYSQLIKISERTEQVLKCADFPTQNSVGYVNFYCPNGKTDIPSKTEILGKINGWTKKGEVESFKLLGDKNQIYEVIIPEKIFNQIPDAPNPIALQNKNVKIINIKPQKQGGINQLKITAPNQFIVLKNEQSNNVPKSSNLTYQVKQINDGDTIAVTDTSNQEIRVRFACIDTAETPKSETDKNTNIAADKNQFLWGNKAKERLESIVKVGDPVKLNIVDTDRYGRNIAEVRLPDGTFVQQVLVKEGLAMVYRQYLKNCVSAAIVEQAETEAKQQRLNIWGDSQFTAPWDWRSASKAIAEKILKPNLT</sequence>
<dbReference type="Proteomes" id="UP000276103">
    <property type="component" value="Unassembled WGS sequence"/>
</dbReference>
<dbReference type="Gene3D" id="3.40.190.10">
    <property type="entry name" value="Periplasmic binding protein-like II"/>
    <property type="match status" value="2"/>
</dbReference>
<evidence type="ECO:0000313" key="6">
    <source>
        <dbReference type="Proteomes" id="UP000276103"/>
    </source>
</evidence>
<evidence type="ECO:0000259" key="4">
    <source>
        <dbReference type="PROSITE" id="PS50830"/>
    </source>
</evidence>
<dbReference type="SUPFAM" id="SSF50199">
    <property type="entry name" value="Staphylococcal nuclease"/>
    <property type="match status" value="1"/>
</dbReference>
<accession>A0A3S1BXC9</accession>
<dbReference type="InterPro" id="IPR035437">
    <property type="entry name" value="SNase_OB-fold_sf"/>
</dbReference>
<organism evidence="5 6">
    <name type="scientific">Trichormus variabilis SAG 1403-4b</name>
    <dbReference type="NCBI Taxonomy" id="447716"/>
    <lineage>
        <taxon>Bacteria</taxon>
        <taxon>Bacillati</taxon>
        <taxon>Cyanobacteriota</taxon>
        <taxon>Cyanophyceae</taxon>
        <taxon>Nostocales</taxon>
        <taxon>Nostocaceae</taxon>
        <taxon>Trichormus</taxon>
    </lineage>
</organism>
<evidence type="ECO:0000256" key="2">
    <source>
        <dbReference type="ARBA" id="ARBA00022759"/>
    </source>
</evidence>
<keyword evidence="6" id="KW-1185">Reference proteome</keyword>
<dbReference type="Gene3D" id="2.40.50.90">
    <property type="match status" value="1"/>
</dbReference>
<protein>
    <recommendedName>
        <fullName evidence="4">TNase-like domain-containing protein</fullName>
    </recommendedName>
</protein>
<dbReference type="SUPFAM" id="SSF53850">
    <property type="entry name" value="Periplasmic binding protein-like II"/>
    <property type="match status" value="1"/>
</dbReference>
<keyword evidence="1" id="KW-0540">Nuclease</keyword>
<comment type="caution">
    <text evidence="5">The sequence shown here is derived from an EMBL/GenBank/DDBJ whole genome shotgun (WGS) entry which is preliminary data.</text>
</comment>
<dbReference type="Pfam" id="PF00565">
    <property type="entry name" value="SNase"/>
    <property type="match status" value="1"/>
</dbReference>
<dbReference type="AlphaFoldDB" id="A0A3S1BXC9"/>
<dbReference type="PANTHER" id="PTHR12302">
    <property type="entry name" value="EBNA2 BINDING PROTEIN P100"/>
    <property type="match status" value="1"/>
</dbReference>
<dbReference type="EMBL" id="RSCM01000022">
    <property type="protein sequence ID" value="RUS92983.1"/>
    <property type="molecule type" value="Genomic_DNA"/>
</dbReference>
<feature type="domain" description="TNase-like" evidence="4">
    <location>
        <begin position="427"/>
        <end position="570"/>
    </location>
</feature>
<dbReference type="GO" id="GO:0016787">
    <property type="term" value="F:hydrolase activity"/>
    <property type="evidence" value="ECO:0007669"/>
    <property type="project" value="UniProtKB-KW"/>
</dbReference>
<dbReference type="InterPro" id="IPR016071">
    <property type="entry name" value="Staphylococal_nuclease_OB-fold"/>
</dbReference>
<evidence type="ECO:0000313" key="5">
    <source>
        <dbReference type="EMBL" id="RUS92983.1"/>
    </source>
</evidence>